<evidence type="ECO:0000256" key="2">
    <source>
        <dbReference type="SAM" id="Phobius"/>
    </source>
</evidence>
<feature type="transmembrane region" description="Helical" evidence="2">
    <location>
        <begin position="158"/>
        <end position="180"/>
    </location>
</feature>
<evidence type="ECO:0000313" key="4">
    <source>
        <dbReference type="Proteomes" id="UP000054359"/>
    </source>
</evidence>
<feature type="transmembrane region" description="Helical" evidence="2">
    <location>
        <begin position="200"/>
        <end position="219"/>
    </location>
</feature>
<keyword evidence="2" id="KW-1133">Transmembrane helix</keyword>
<reference evidence="3 4" key="1">
    <citation type="submission" date="2013-11" db="EMBL/GenBank/DDBJ databases">
        <title>Genome sequencing of Stegodyphus mimosarum.</title>
        <authorList>
            <person name="Bechsgaard J."/>
        </authorList>
    </citation>
    <scope>NUCLEOTIDE SEQUENCE [LARGE SCALE GENOMIC DNA]</scope>
</reference>
<name>A0A087TDL6_STEMI</name>
<feature type="non-terminal residue" evidence="3">
    <location>
        <position position="255"/>
    </location>
</feature>
<dbReference type="OrthoDB" id="5967862at2759"/>
<dbReference type="Proteomes" id="UP000054359">
    <property type="component" value="Unassembled WGS sequence"/>
</dbReference>
<feature type="compositionally biased region" description="Polar residues" evidence="1">
    <location>
        <begin position="1"/>
        <end position="28"/>
    </location>
</feature>
<dbReference type="OMA" id="FMIYRID"/>
<gene>
    <name evidence="3" type="ORF">X975_09382</name>
</gene>
<sequence length="255" mass="28542">MAEIKSNITGNANPSQSTPIDIASSPTEGTRHNRNKSVQWADWELQDVMEFCAEGHTEKLVDDACQTETEPYLKDGTMPLIDNLIETSMEISSLASRSSRSPSLITCTTMEEDDEKQAALSDLITHLEDTAALLREYLLPPKEDFSGSEITSEQTIFLLRYQIVLVLFIQLVSILILTLFDHLTDNEKETGYHILTRSCGAILQILNMMLVSFATAVLSKQMLKSKVEGKLMAQTYLATVVTFAGLYFMIYRIDV</sequence>
<organism evidence="3 4">
    <name type="scientific">Stegodyphus mimosarum</name>
    <name type="common">African social velvet spider</name>
    <dbReference type="NCBI Taxonomy" id="407821"/>
    <lineage>
        <taxon>Eukaryota</taxon>
        <taxon>Metazoa</taxon>
        <taxon>Ecdysozoa</taxon>
        <taxon>Arthropoda</taxon>
        <taxon>Chelicerata</taxon>
        <taxon>Arachnida</taxon>
        <taxon>Araneae</taxon>
        <taxon>Araneomorphae</taxon>
        <taxon>Entelegynae</taxon>
        <taxon>Eresoidea</taxon>
        <taxon>Eresidae</taxon>
        <taxon>Stegodyphus</taxon>
    </lineage>
</organism>
<keyword evidence="4" id="KW-1185">Reference proteome</keyword>
<evidence type="ECO:0000313" key="3">
    <source>
        <dbReference type="EMBL" id="KFM63205.1"/>
    </source>
</evidence>
<feature type="region of interest" description="Disordered" evidence="1">
    <location>
        <begin position="1"/>
        <end position="35"/>
    </location>
</feature>
<keyword evidence="2" id="KW-0812">Transmembrane</keyword>
<keyword evidence="2" id="KW-0472">Membrane</keyword>
<protein>
    <submittedName>
        <fullName evidence="3">Uncharacterized protein</fullName>
    </submittedName>
</protein>
<proteinExistence type="predicted"/>
<dbReference type="EMBL" id="KK114737">
    <property type="protein sequence ID" value="KFM63205.1"/>
    <property type="molecule type" value="Genomic_DNA"/>
</dbReference>
<dbReference type="AlphaFoldDB" id="A0A087TDL6"/>
<feature type="transmembrane region" description="Helical" evidence="2">
    <location>
        <begin position="231"/>
        <end position="250"/>
    </location>
</feature>
<accession>A0A087TDL6</accession>
<evidence type="ECO:0000256" key="1">
    <source>
        <dbReference type="SAM" id="MobiDB-lite"/>
    </source>
</evidence>